<evidence type="ECO:0000313" key="3">
    <source>
        <dbReference type="Proteomes" id="UP000321400"/>
    </source>
</evidence>
<dbReference type="PANTHER" id="PTHR10587:SF78">
    <property type="entry name" value="PEPTIDOGLYCAN-N-ACETYLMURAMIC ACID DEACETYLASE PDAA"/>
    <property type="match status" value="1"/>
</dbReference>
<reference evidence="2 3" key="1">
    <citation type="submission" date="2019-07" db="EMBL/GenBank/DDBJ databases">
        <title>Whole genome shotgun sequence of Halolactibacillus alkaliphilus NBRC 103919.</title>
        <authorList>
            <person name="Hosoyama A."/>
            <person name="Uohara A."/>
            <person name="Ohji S."/>
            <person name="Ichikawa N."/>
        </authorList>
    </citation>
    <scope>NUCLEOTIDE SEQUENCE [LARGE SCALE GENOMIC DNA]</scope>
    <source>
        <strain evidence="2 3">NBRC 103919</strain>
    </source>
</reference>
<dbReference type="InterPro" id="IPR011330">
    <property type="entry name" value="Glyco_hydro/deAcase_b/a-brl"/>
</dbReference>
<dbReference type="OrthoDB" id="9812065at2"/>
<dbReference type="PANTHER" id="PTHR10587">
    <property type="entry name" value="GLYCOSYL TRANSFERASE-RELATED"/>
    <property type="match status" value="1"/>
</dbReference>
<keyword evidence="3" id="KW-1185">Reference proteome</keyword>
<dbReference type="AlphaFoldDB" id="A0A511X3R8"/>
<dbReference type="EMBL" id="BJYE01000033">
    <property type="protein sequence ID" value="GEN57577.1"/>
    <property type="molecule type" value="Genomic_DNA"/>
</dbReference>
<dbReference type="Pfam" id="PF01522">
    <property type="entry name" value="Polysacc_deac_1"/>
    <property type="match status" value="1"/>
</dbReference>
<protein>
    <submittedName>
        <fullName evidence="2">Delta-lactam-biosynthetic de-N-acetylase</fullName>
    </submittedName>
</protein>
<dbReference type="STRING" id="442899.SAMN05720591_13111"/>
<evidence type="ECO:0000313" key="2">
    <source>
        <dbReference type="EMBL" id="GEN57577.1"/>
    </source>
</evidence>
<dbReference type="PROSITE" id="PS51677">
    <property type="entry name" value="NODB"/>
    <property type="match status" value="1"/>
</dbReference>
<comment type="caution">
    <text evidence="2">The sequence shown here is derived from an EMBL/GenBank/DDBJ whole genome shotgun (WGS) entry which is preliminary data.</text>
</comment>
<dbReference type="SUPFAM" id="SSF88713">
    <property type="entry name" value="Glycoside hydrolase/deacetylase"/>
    <property type="match status" value="1"/>
</dbReference>
<sequence>MSSIKRIKKIFLFMVLISLIVITASSEVNAYGFGYKRSNDQSPPEIGSYELILEEGNGYYRDKTEEKVLYLTFDHGYEKGYTEGILDVLKEEEVPACFFVTGHYVRSASKIVKRMITEGHMIGNHTYHHYDLTTLTEDKFKREILKLEQAIRLLHPDVSMHYMRPPKGIFNEQTLKWTNDLGYRQMFWSIAYVDWHEDKDLGQKYAYNEVVEQLHPGAVILMHAVSEDNLLALSHIIKEAKAQGYRFSILDELVFKEKGHHLFW</sequence>
<proteinExistence type="predicted"/>
<organism evidence="2 3">
    <name type="scientific">Halolactibacillus alkaliphilus</name>
    <dbReference type="NCBI Taxonomy" id="442899"/>
    <lineage>
        <taxon>Bacteria</taxon>
        <taxon>Bacillati</taxon>
        <taxon>Bacillota</taxon>
        <taxon>Bacilli</taxon>
        <taxon>Bacillales</taxon>
        <taxon>Bacillaceae</taxon>
        <taxon>Halolactibacillus</taxon>
    </lineage>
</organism>
<evidence type="ECO:0000259" key="1">
    <source>
        <dbReference type="PROSITE" id="PS51677"/>
    </source>
</evidence>
<accession>A0A511X3R8</accession>
<dbReference type="RefSeq" id="WP_089803149.1">
    <property type="nucleotide sequence ID" value="NZ_BJYE01000033.1"/>
</dbReference>
<dbReference type="GO" id="GO:0005975">
    <property type="term" value="P:carbohydrate metabolic process"/>
    <property type="evidence" value="ECO:0007669"/>
    <property type="project" value="InterPro"/>
</dbReference>
<feature type="domain" description="NodB homology" evidence="1">
    <location>
        <begin position="67"/>
        <end position="248"/>
    </location>
</feature>
<dbReference type="Proteomes" id="UP000321400">
    <property type="component" value="Unassembled WGS sequence"/>
</dbReference>
<dbReference type="Gene3D" id="3.20.20.370">
    <property type="entry name" value="Glycoside hydrolase/deacetylase"/>
    <property type="match status" value="1"/>
</dbReference>
<dbReference type="InterPro" id="IPR050248">
    <property type="entry name" value="Polysacc_deacetylase_ArnD"/>
</dbReference>
<dbReference type="GO" id="GO:0016020">
    <property type="term" value="C:membrane"/>
    <property type="evidence" value="ECO:0007669"/>
    <property type="project" value="TreeGrafter"/>
</dbReference>
<dbReference type="InterPro" id="IPR002509">
    <property type="entry name" value="NODB_dom"/>
</dbReference>
<name>A0A511X3R8_9BACI</name>
<dbReference type="GO" id="GO:0016810">
    <property type="term" value="F:hydrolase activity, acting on carbon-nitrogen (but not peptide) bonds"/>
    <property type="evidence" value="ECO:0007669"/>
    <property type="project" value="InterPro"/>
</dbReference>
<gene>
    <name evidence="2" type="ORF">HAL01_20410</name>
</gene>